<gene>
    <name evidence="1" type="ORF">ENS41_07755</name>
</gene>
<accession>A0A7C4CBU4</accession>
<reference evidence="1" key="1">
    <citation type="journal article" date="2020" name="mSystems">
        <title>Genome- and Community-Level Interaction Insights into Carbon Utilization and Element Cycling Functions of Hydrothermarchaeota in Hydrothermal Sediment.</title>
        <authorList>
            <person name="Zhou Z."/>
            <person name="Liu Y."/>
            <person name="Xu W."/>
            <person name="Pan J."/>
            <person name="Luo Z.H."/>
            <person name="Li M."/>
        </authorList>
    </citation>
    <scope>NUCLEOTIDE SEQUENCE [LARGE SCALE GENOMIC DNA]</scope>
    <source>
        <strain evidence="1">SpSt-488</strain>
    </source>
</reference>
<comment type="caution">
    <text evidence="1">The sequence shown here is derived from an EMBL/GenBank/DDBJ whole genome shotgun (WGS) entry which is preliminary data.</text>
</comment>
<proteinExistence type="predicted"/>
<evidence type="ECO:0000313" key="1">
    <source>
        <dbReference type="EMBL" id="HGK28826.1"/>
    </source>
</evidence>
<sequence length="61" mass="6680">MPCSVYLDSKTGKVMVMLEQVDRAEQDGNVFKFYAGSNLVAVFLADKIFGYELTTGPAIAE</sequence>
<name>A0A7C4CBU4_UNCW3</name>
<organism evidence="1">
    <name type="scientific">candidate division WOR-3 bacterium</name>
    <dbReference type="NCBI Taxonomy" id="2052148"/>
    <lineage>
        <taxon>Bacteria</taxon>
        <taxon>Bacteria division WOR-3</taxon>
    </lineage>
</organism>
<dbReference type="EMBL" id="DSUT01000162">
    <property type="protein sequence ID" value="HGK28826.1"/>
    <property type="molecule type" value="Genomic_DNA"/>
</dbReference>
<protein>
    <submittedName>
        <fullName evidence="1">Uncharacterized protein</fullName>
    </submittedName>
</protein>
<dbReference type="AlphaFoldDB" id="A0A7C4CBU4"/>